<evidence type="ECO:0000259" key="4">
    <source>
        <dbReference type="Pfam" id="PF02875"/>
    </source>
</evidence>
<dbReference type="SUPFAM" id="SSF53244">
    <property type="entry name" value="MurD-like peptide ligases, peptide-binding domain"/>
    <property type="match status" value="1"/>
</dbReference>
<feature type="domain" description="Mur ligase C-terminal" evidence="4">
    <location>
        <begin position="260"/>
        <end position="383"/>
    </location>
</feature>
<dbReference type="InterPro" id="IPR051046">
    <property type="entry name" value="MurCDEF_CellWall_CoF430Synth"/>
</dbReference>
<organism evidence="6 7">
    <name type="scientific">Candidatus Zambryskibacteria bacterium RIFCSPLOWO2_01_FULL_35_19</name>
    <dbReference type="NCBI Taxonomy" id="1802757"/>
    <lineage>
        <taxon>Bacteria</taxon>
        <taxon>Candidatus Zambryskiibacteriota</taxon>
    </lineage>
</organism>
<dbReference type="InterPro" id="IPR013221">
    <property type="entry name" value="Mur_ligase_cen"/>
</dbReference>
<dbReference type="PANTHER" id="PTHR43024">
    <property type="entry name" value="UDP-N-ACETYLMURAMOYL-TRIPEPTIDE--D-ALANYL-D-ALANINE LIGASE"/>
    <property type="match status" value="1"/>
</dbReference>
<evidence type="ECO:0000313" key="7">
    <source>
        <dbReference type="Proteomes" id="UP000178404"/>
    </source>
</evidence>
<dbReference type="PANTHER" id="PTHR43024:SF1">
    <property type="entry name" value="UDP-N-ACETYLMURAMOYL-TRIPEPTIDE--D-ALANYL-D-ALANINE LIGASE"/>
    <property type="match status" value="1"/>
</dbReference>
<dbReference type="GO" id="GO:0016881">
    <property type="term" value="F:acid-amino acid ligase activity"/>
    <property type="evidence" value="ECO:0007669"/>
    <property type="project" value="InterPro"/>
</dbReference>
<evidence type="ECO:0000313" key="6">
    <source>
        <dbReference type="EMBL" id="OHB02217.1"/>
    </source>
</evidence>
<sequence length="419" mass="47200">MKSTLKNILASILEWQVRRLRNRNNFKIIGVVGSIGKTSTKLAIAKVLESEKRVRYQEGNYNDIISVPLIFFGHTMPSIWNVFSWIKIIFQNEIQIYSDFLFDFVIVELGTDAPNQINQFRKYLYLDIAVVTAVALEHMEFFDSLKDVSEEEWSVNYFSEIIFANKDLCSVVPENIDHKKVFFYGKDFGSIFKIENISKIKEGFSFDILKTDKKIMDLSVSVISEVQLYSIVAAVIVAKTINISDQKIKEGVKKIAGFAGRMQKLKGIKNSLIIDDTYNASPSAVKMAIDTLKSYPTLQRVAILGMMNELGDISKEEHRKIGQYCDPKSLDLIVTIGQDANTFLASAAIENGCNVYKAKNSIDAGEFLKDKIKEKAVILAKGSQNGVFAEEALKPLLANPADISKLVRQDAVWMKKKQS</sequence>
<name>A0A1G2TY57_9BACT</name>
<proteinExistence type="predicted"/>
<dbReference type="InterPro" id="IPR004101">
    <property type="entry name" value="Mur_ligase_C"/>
</dbReference>
<keyword evidence="3" id="KW-0067">ATP-binding</keyword>
<dbReference type="GO" id="GO:0005524">
    <property type="term" value="F:ATP binding"/>
    <property type="evidence" value="ECO:0007669"/>
    <property type="project" value="UniProtKB-KW"/>
</dbReference>
<evidence type="ECO:0000256" key="2">
    <source>
        <dbReference type="ARBA" id="ARBA00022741"/>
    </source>
</evidence>
<evidence type="ECO:0000256" key="3">
    <source>
        <dbReference type="ARBA" id="ARBA00022840"/>
    </source>
</evidence>
<protein>
    <recommendedName>
        <fullName evidence="8">UDP-N-acetylmuramoyl-tripeptide--D-alanyl-D-alanine ligase</fullName>
    </recommendedName>
</protein>
<evidence type="ECO:0000259" key="5">
    <source>
        <dbReference type="Pfam" id="PF08245"/>
    </source>
</evidence>
<feature type="domain" description="Mur ligase central" evidence="5">
    <location>
        <begin position="103"/>
        <end position="238"/>
    </location>
</feature>
<dbReference type="InterPro" id="IPR036615">
    <property type="entry name" value="Mur_ligase_C_dom_sf"/>
</dbReference>
<keyword evidence="1" id="KW-0436">Ligase</keyword>
<dbReference type="Proteomes" id="UP000178404">
    <property type="component" value="Unassembled WGS sequence"/>
</dbReference>
<reference evidence="6 7" key="1">
    <citation type="journal article" date="2016" name="Nat. Commun.">
        <title>Thousands of microbial genomes shed light on interconnected biogeochemical processes in an aquifer system.</title>
        <authorList>
            <person name="Anantharaman K."/>
            <person name="Brown C.T."/>
            <person name="Hug L.A."/>
            <person name="Sharon I."/>
            <person name="Castelle C.J."/>
            <person name="Probst A.J."/>
            <person name="Thomas B.C."/>
            <person name="Singh A."/>
            <person name="Wilkins M.J."/>
            <person name="Karaoz U."/>
            <person name="Brodie E.L."/>
            <person name="Williams K.H."/>
            <person name="Hubbard S.S."/>
            <person name="Banfield J.F."/>
        </authorList>
    </citation>
    <scope>NUCLEOTIDE SEQUENCE [LARGE SCALE GENOMIC DNA]</scope>
</reference>
<dbReference type="InterPro" id="IPR036565">
    <property type="entry name" value="Mur-like_cat_sf"/>
</dbReference>
<dbReference type="Pfam" id="PF02875">
    <property type="entry name" value="Mur_ligase_C"/>
    <property type="match status" value="1"/>
</dbReference>
<keyword evidence="2" id="KW-0547">Nucleotide-binding</keyword>
<comment type="caution">
    <text evidence="6">The sequence shown here is derived from an EMBL/GenBank/DDBJ whole genome shotgun (WGS) entry which is preliminary data.</text>
</comment>
<dbReference type="AlphaFoldDB" id="A0A1G2TY57"/>
<dbReference type="SUPFAM" id="SSF53623">
    <property type="entry name" value="MurD-like peptide ligases, catalytic domain"/>
    <property type="match status" value="1"/>
</dbReference>
<dbReference type="Gene3D" id="3.90.190.20">
    <property type="entry name" value="Mur ligase, C-terminal domain"/>
    <property type="match status" value="1"/>
</dbReference>
<gene>
    <name evidence="6" type="ORF">A3A90_02625</name>
</gene>
<evidence type="ECO:0000256" key="1">
    <source>
        <dbReference type="ARBA" id="ARBA00022598"/>
    </source>
</evidence>
<evidence type="ECO:0008006" key="8">
    <source>
        <dbReference type="Google" id="ProtNLM"/>
    </source>
</evidence>
<dbReference type="Pfam" id="PF08245">
    <property type="entry name" value="Mur_ligase_M"/>
    <property type="match status" value="1"/>
</dbReference>
<dbReference type="EMBL" id="MHWA01000005">
    <property type="protein sequence ID" value="OHB02217.1"/>
    <property type="molecule type" value="Genomic_DNA"/>
</dbReference>
<accession>A0A1G2TY57</accession>
<dbReference type="Gene3D" id="3.40.1190.10">
    <property type="entry name" value="Mur-like, catalytic domain"/>
    <property type="match status" value="1"/>
</dbReference>